<dbReference type="InterPro" id="IPR002110">
    <property type="entry name" value="Ankyrin_rpt"/>
</dbReference>
<proteinExistence type="predicted"/>
<protein>
    <submittedName>
        <fullName evidence="4">Uncharacterized protein</fullName>
    </submittedName>
</protein>
<dbReference type="AlphaFoldDB" id="A0A8J4CI73"/>
<feature type="repeat" description="ANK" evidence="3">
    <location>
        <begin position="77"/>
        <end position="98"/>
    </location>
</feature>
<keyword evidence="6" id="KW-1185">Reference proteome</keyword>
<dbReference type="Pfam" id="PF13637">
    <property type="entry name" value="Ank_4"/>
    <property type="match status" value="1"/>
</dbReference>
<dbReference type="Proteomes" id="UP000747110">
    <property type="component" value="Unassembled WGS sequence"/>
</dbReference>
<dbReference type="PROSITE" id="PS50088">
    <property type="entry name" value="ANK_REPEAT"/>
    <property type="match status" value="3"/>
</dbReference>
<reference evidence="4" key="1">
    <citation type="journal article" date="2021" name="Proc. Natl. Acad. Sci. U.S.A.">
        <title>Three genomes in the algal genus Volvox reveal the fate of a haploid sex-determining region after a transition to homothallism.</title>
        <authorList>
            <person name="Yamamoto K."/>
            <person name="Hamaji T."/>
            <person name="Kawai-Toyooka H."/>
            <person name="Matsuzaki R."/>
            <person name="Takahashi F."/>
            <person name="Nishimura Y."/>
            <person name="Kawachi M."/>
            <person name="Noguchi H."/>
            <person name="Minakuchi Y."/>
            <person name="Umen J.G."/>
            <person name="Toyoda A."/>
            <person name="Nozaki H."/>
        </authorList>
    </citation>
    <scope>NUCLEOTIDE SEQUENCE</scope>
    <source>
        <strain evidence="5">NIES-3785</strain>
        <strain evidence="4">NIES-3786</strain>
    </source>
</reference>
<dbReference type="PROSITE" id="PS50297">
    <property type="entry name" value="ANK_REP_REGION"/>
    <property type="match status" value="3"/>
</dbReference>
<evidence type="ECO:0000256" key="3">
    <source>
        <dbReference type="PROSITE-ProRule" id="PRU00023"/>
    </source>
</evidence>
<evidence type="ECO:0000313" key="6">
    <source>
        <dbReference type="Proteomes" id="UP000747110"/>
    </source>
</evidence>
<evidence type="ECO:0000256" key="1">
    <source>
        <dbReference type="ARBA" id="ARBA00022737"/>
    </source>
</evidence>
<keyword evidence="1" id="KW-0677">Repeat</keyword>
<dbReference type="SUPFAM" id="SSF48403">
    <property type="entry name" value="Ankyrin repeat"/>
    <property type="match status" value="1"/>
</dbReference>
<dbReference type="InterPro" id="IPR036770">
    <property type="entry name" value="Ankyrin_rpt-contain_sf"/>
</dbReference>
<dbReference type="PRINTS" id="PR01415">
    <property type="entry name" value="ANKYRIN"/>
</dbReference>
<comment type="caution">
    <text evidence="4">The sequence shown here is derived from an EMBL/GenBank/DDBJ whole genome shotgun (WGS) entry which is preliminary data.</text>
</comment>
<dbReference type="Proteomes" id="UP000722791">
    <property type="component" value="Unassembled WGS sequence"/>
</dbReference>
<keyword evidence="2 3" id="KW-0040">ANK repeat</keyword>
<dbReference type="EMBL" id="BNCQ01000025">
    <property type="protein sequence ID" value="GIM07722.1"/>
    <property type="molecule type" value="Genomic_DNA"/>
</dbReference>
<organism evidence="4 6">
    <name type="scientific">Volvox reticuliferus</name>
    <dbReference type="NCBI Taxonomy" id="1737510"/>
    <lineage>
        <taxon>Eukaryota</taxon>
        <taxon>Viridiplantae</taxon>
        <taxon>Chlorophyta</taxon>
        <taxon>core chlorophytes</taxon>
        <taxon>Chlorophyceae</taxon>
        <taxon>CS clade</taxon>
        <taxon>Chlamydomonadales</taxon>
        <taxon>Volvocaceae</taxon>
        <taxon>Volvox</taxon>
    </lineage>
</organism>
<evidence type="ECO:0000256" key="2">
    <source>
        <dbReference type="ARBA" id="ARBA00023043"/>
    </source>
</evidence>
<evidence type="ECO:0000313" key="4">
    <source>
        <dbReference type="EMBL" id="GIL82336.1"/>
    </source>
</evidence>
<dbReference type="EMBL" id="BNCP01000024">
    <property type="protein sequence ID" value="GIL82336.1"/>
    <property type="molecule type" value="Genomic_DNA"/>
</dbReference>
<sequence>MSFFKQRALLGWTDLHAAAAAGDTAKVQLAVQKNTQDLDRVSRDGQTPMHLAAANGFEAVVRELLARQAKTTVQDKAGRTPLHLAAAAGHAGCVRELLGRNNRDSREVKDYLLALKDKEGNDALMAAVVAGKEGAVKELVQALGEHGVRLCMDKCGHGPLQVAVQRHHVHLVPPLIAAAGGPDKERDPATGATALHTAARLGLQAAIDVLLRHGASTTTLDNAGRTASETALAAGQHAAYRALREAFQPSTAPPPSGVGGYDHRLVQTPAAATTAAAQSSAAPAPPSGLGRLQIPTELPPAVLYPKAPEGAGVYF</sequence>
<gene>
    <name evidence="4" type="ORF">Vretifemale_11241</name>
    <name evidence="5" type="ORF">Vretimale_11791</name>
</gene>
<feature type="repeat" description="ANK" evidence="3">
    <location>
        <begin position="190"/>
        <end position="222"/>
    </location>
</feature>
<evidence type="ECO:0000313" key="5">
    <source>
        <dbReference type="EMBL" id="GIM07722.1"/>
    </source>
</evidence>
<dbReference type="Pfam" id="PF12796">
    <property type="entry name" value="Ank_2"/>
    <property type="match status" value="2"/>
</dbReference>
<dbReference type="PANTHER" id="PTHR24198:SF165">
    <property type="entry name" value="ANKYRIN REPEAT-CONTAINING PROTEIN-RELATED"/>
    <property type="match status" value="1"/>
</dbReference>
<feature type="repeat" description="ANK" evidence="3">
    <location>
        <begin position="44"/>
        <end position="76"/>
    </location>
</feature>
<dbReference type="OrthoDB" id="539467at2759"/>
<dbReference type="PANTHER" id="PTHR24198">
    <property type="entry name" value="ANKYRIN REPEAT AND PROTEIN KINASE DOMAIN-CONTAINING PROTEIN"/>
    <property type="match status" value="1"/>
</dbReference>
<dbReference type="Gene3D" id="1.25.40.20">
    <property type="entry name" value="Ankyrin repeat-containing domain"/>
    <property type="match status" value="2"/>
</dbReference>
<name>A0A8J4CI73_9CHLO</name>
<dbReference type="SMART" id="SM00248">
    <property type="entry name" value="ANK"/>
    <property type="match status" value="6"/>
</dbReference>
<accession>A0A8J4CI73</accession>